<keyword evidence="4" id="KW-1185">Reference proteome</keyword>
<reference evidence="4" key="1">
    <citation type="journal article" date="2009" name="J. Bacteriol.">
        <title>Complete genome sequence of Erythrobacter litoralis HTCC2594.</title>
        <authorList>
            <person name="Oh H.M."/>
            <person name="Giovannoni S.J."/>
            <person name="Ferriera S."/>
            <person name="Johnson J."/>
            <person name="Cho J.C."/>
        </authorList>
    </citation>
    <scope>NUCLEOTIDE SEQUENCE [LARGE SCALE GENOMIC DNA]</scope>
    <source>
        <strain evidence="4">HTCC2594</strain>
    </source>
</reference>
<organism evidence="3 4">
    <name type="scientific">Erythrobacter litoralis (strain HTCC2594)</name>
    <dbReference type="NCBI Taxonomy" id="314225"/>
    <lineage>
        <taxon>Bacteria</taxon>
        <taxon>Pseudomonadati</taxon>
        <taxon>Pseudomonadota</taxon>
        <taxon>Alphaproteobacteria</taxon>
        <taxon>Sphingomonadales</taxon>
        <taxon>Erythrobacteraceae</taxon>
        <taxon>Erythrobacter/Porphyrobacter group</taxon>
        <taxon>Erythrobacter</taxon>
    </lineage>
</organism>
<dbReference type="AlphaFoldDB" id="Q2NDL7"/>
<dbReference type="KEGG" id="eli:ELI_00660"/>
<evidence type="ECO:0000313" key="4">
    <source>
        <dbReference type="Proteomes" id="UP000008808"/>
    </source>
</evidence>
<evidence type="ECO:0000313" key="3">
    <source>
        <dbReference type="EMBL" id="ABC62224.1"/>
    </source>
</evidence>
<dbReference type="HOGENOM" id="CLU_157727_0_0_5"/>
<feature type="domain" description="Antitoxin Xre/MbcA/ParS-like toxin-binding" evidence="1">
    <location>
        <begin position="74"/>
        <end position="123"/>
    </location>
</feature>
<dbReference type="Pfam" id="PF09722">
    <property type="entry name" value="Xre_MbcA_ParS_C"/>
    <property type="match status" value="1"/>
</dbReference>
<dbReference type="Pfam" id="PF20432">
    <property type="entry name" value="Xre-like-HTH"/>
    <property type="match status" value="1"/>
</dbReference>
<dbReference type="STRING" id="314225.ELI_00660"/>
<dbReference type="Proteomes" id="UP000008808">
    <property type="component" value="Chromosome"/>
</dbReference>
<dbReference type="InterPro" id="IPR024467">
    <property type="entry name" value="Xre/MbcA/ParS-like_toxin-bd"/>
</dbReference>
<protein>
    <submittedName>
        <fullName evidence="3">Uncharacterized protein</fullName>
    </submittedName>
</protein>
<gene>
    <name evidence="3" type="ordered locus">ELI_00660</name>
</gene>
<evidence type="ECO:0000259" key="2">
    <source>
        <dbReference type="Pfam" id="PF20432"/>
    </source>
</evidence>
<evidence type="ECO:0000259" key="1">
    <source>
        <dbReference type="Pfam" id="PF09722"/>
    </source>
</evidence>
<proteinExistence type="predicted"/>
<accession>Q2NDL7</accession>
<dbReference type="InterPro" id="IPR046847">
    <property type="entry name" value="Xre-like_HTH"/>
</dbReference>
<dbReference type="GO" id="GO:0003677">
    <property type="term" value="F:DNA binding"/>
    <property type="evidence" value="ECO:0007669"/>
    <property type="project" value="InterPro"/>
</dbReference>
<sequence length="125" mass="13565">MATQPLEPQIDDGKVLTSAVSKIAGFWGFTNAKLGTILGLSEATASRLRSGKAELDPTSKSFEAGQFLLRLFRSLDALLGSDDLSARAWLTTPNLDLEARPIDLIDSFRGLITVCDYVDAHRARV</sequence>
<dbReference type="EMBL" id="CP000157">
    <property type="protein sequence ID" value="ABC62224.1"/>
    <property type="molecule type" value="Genomic_DNA"/>
</dbReference>
<feature type="domain" description="Antitoxin Xre-like helix-turn-helix" evidence="2">
    <location>
        <begin position="12"/>
        <end position="73"/>
    </location>
</feature>
<dbReference type="RefSeq" id="WP_011413102.1">
    <property type="nucleotide sequence ID" value="NC_007722.1"/>
</dbReference>
<name>Q2NDL7_ERYLH</name>
<dbReference type="OrthoDB" id="8481084at2"/>
<dbReference type="eggNOG" id="COG5642">
    <property type="taxonomic scope" value="Bacteria"/>
</dbReference>